<name>A0ABR3KMP5_TRISP</name>
<keyword evidence="2" id="KW-1133">Transmembrane helix</keyword>
<evidence type="ECO:0000256" key="2">
    <source>
        <dbReference type="SAM" id="Phobius"/>
    </source>
</evidence>
<dbReference type="EMBL" id="JBEUSY010000259">
    <property type="protein sequence ID" value="KAL1239936.1"/>
    <property type="molecule type" value="Genomic_DNA"/>
</dbReference>
<evidence type="ECO:0000313" key="3">
    <source>
        <dbReference type="EMBL" id="KAL1239936.1"/>
    </source>
</evidence>
<keyword evidence="2" id="KW-0472">Membrane</keyword>
<accession>A0ABR3KMP5</accession>
<proteinExistence type="predicted"/>
<organism evidence="3 4">
    <name type="scientific">Trichinella spiralis</name>
    <name type="common">Trichina worm</name>
    <dbReference type="NCBI Taxonomy" id="6334"/>
    <lineage>
        <taxon>Eukaryota</taxon>
        <taxon>Metazoa</taxon>
        <taxon>Ecdysozoa</taxon>
        <taxon>Nematoda</taxon>
        <taxon>Enoplea</taxon>
        <taxon>Dorylaimia</taxon>
        <taxon>Trichinellida</taxon>
        <taxon>Trichinellidae</taxon>
        <taxon>Trichinella</taxon>
    </lineage>
</organism>
<feature type="compositionally biased region" description="Polar residues" evidence="1">
    <location>
        <begin position="1"/>
        <end position="15"/>
    </location>
</feature>
<gene>
    <name evidence="3" type="ORF">TSPI_00747</name>
</gene>
<reference evidence="3 4" key="1">
    <citation type="submission" date="2024-07" db="EMBL/GenBank/DDBJ databases">
        <title>Enhanced genomic and transcriptomic resources for Trichinella pseudospiralis and T. spiralis underpin the discovery of pronounced molecular differences between stages and species.</title>
        <authorList>
            <person name="Pasi K.K."/>
            <person name="La Rosa G."/>
            <person name="Gomez-Morales M.A."/>
            <person name="Tosini F."/>
            <person name="Sumanam S."/>
            <person name="Young N.D."/>
            <person name="Chang B.C."/>
            <person name="Robin G.B."/>
        </authorList>
    </citation>
    <scope>NUCLEOTIDE SEQUENCE [LARGE SCALE GENOMIC DNA]</scope>
    <source>
        <strain evidence="3">ISS534</strain>
    </source>
</reference>
<keyword evidence="2" id="KW-0812">Transmembrane</keyword>
<evidence type="ECO:0000313" key="4">
    <source>
        <dbReference type="Proteomes" id="UP001558632"/>
    </source>
</evidence>
<comment type="caution">
    <text evidence="3">The sequence shown here is derived from an EMBL/GenBank/DDBJ whole genome shotgun (WGS) entry which is preliminary data.</text>
</comment>
<keyword evidence="4" id="KW-1185">Reference proteome</keyword>
<feature type="region of interest" description="Disordered" evidence="1">
    <location>
        <begin position="70"/>
        <end position="98"/>
    </location>
</feature>
<dbReference type="Proteomes" id="UP001558632">
    <property type="component" value="Unassembled WGS sequence"/>
</dbReference>
<feature type="compositionally biased region" description="Polar residues" evidence="1">
    <location>
        <begin position="70"/>
        <end position="80"/>
    </location>
</feature>
<feature type="region of interest" description="Disordered" evidence="1">
    <location>
        <begin position="1"/>
        <end position="29"/>
    </location>
</feature>
<protein>
    <submittedName>
        <fullName evidence="3">GPI inositol-deacylase</fullName>
    </submittedName>
</protein>
<feature type="transmembrane region" description="Helical" evidence="2">
    <location>
        <begin position="116"/>
        <end position="137"/>
    </location>
</feature>
<evidence type="ECO:0000256" key="1">
    <source>
        <dbReference type="SAM" id="MobiDB-lite"/>
    </source>
</evidence>
<sequence>MYKFVTSNRLASNASDKAHQGQDATDSVAPSPILRMAVAHTPTLDPQEPLPSVAMTNTSIAYVHSLNLGDNDQSQATSEPRTLPAGNGSQSEQTKSRHPCNVCLTRSTEFILIRRAFLTVFALFLLWSVTFFPALFLI</sequence>